<proteinExistence type="predicted"/>
<accession>A0A2S6HW01</accession>
<organism evidence="1 2">
    <name type="scientific">Lacrimispora xylanisolvens</name>
    <dbReference type="NCBI Taxonomy" id="384636"/>
    <lineage>
        <taxon>Bacteria</taxon>
        <taxon>Bacillati</taxon>
        <taxon>Bacillota</taxon>
        <taxon>Clostridia</taxon>
        <taxon>Lachnospirales</taxon>
        <taxon>Lachnospiraceae</taxon>
        <taxon>Lacrimispora</taxon>
    </lineage>
</organism>
<evidence type="ECO:0000313" key="2">
    <source>
        <dbReference type="Proteomes" id="UP000237749"/>
    </source>
</evidence>
<reference evidence="1 2" key="1">
    <citation type="submission" date="2018-02" db="EMBL/GenBank/DDBJ databases">
        <title>Genomic Encyclopedia of Archaeal and Bacterial Type Strains, Phase II (KMG-II): from individual species to whole genera.</title>
        <authorList>
            <person name="Goeker M."/>
        </authorList>
    </citation>
    <scope>NUCLEOTIDE SEQUENCE [LARGE SCALE GENOMIC DNA]</scope>
    <source>
        <strain evidence="1 2">DSM 3808</strain>
    </source>
</reference>
<dbReference type="RefSeq" id="WP_104436096.1">
    <property type="nucleotide sequence ID" value="NZ_PTJA01000003.1"/>
</dbReference>
<evidence type="ECO:0000313" key="1">
    <source>
        <dbReference type="EMBL" id="PPK82043.1"/>
    </source>
</evidence>
<dbReference type="AlphaFoldDB" id="A0A2S6HW01"/>
<sequence>MTRKNHKNRIDIGMAYDTLLKLYHKDDKLNIIIDPKMEVVHNVKNSFCLTSGELGIGRAIHPWDDLKKCFCGGYPYMVGADGKDFCSGSPYKVFCTQCLKCTVANEDISIIKKEWNEHCLIPR</sequence>
<name>A0A2S6HW01_9FIRM</name>
<dbReference type="EMBL" id="PTJA01000003">
    <property type="protein sequence ID" value="PPK82043.1"/>
    <property type="molecule type" value="Genomic_DNA"/>
</dbReference>
<keyword evidence="2" id="KW-1185">Reference proteome</keyword>
<protein>
    <submittedName>
        <fullName evidence="1">Uncharacterized protein</fullName>
    </submittedName>
</protein>
<gene>
    <name evidence="1" type="ORF">BXY41_103255</name>
</gene>
<dbReference type="Proteomes" id="UP000237749">
    <property type="component" value="Unassembled WGS sequence"/>
</dbReference>
<comment type="caution">
    <text evidence="1">The sequence shown here is derived from an EMBL/GenBank/DDBJ whole genome shotgun (WGS) entry which is preliminary data.</text>
</comment>